<dbReference type="AlphaFoldDB" id="A0A1Z5IRA5"/>
<evidence type="ECO:0000256" key="1">
    <source>
        <dbReference type="ARBA" id="ARBA00023125"/>
    </source>
</evidence>
<dbReference type="Proteomes" id="UP000198430">
    <property type="component" value="Unassembled WGS sequence"/>
</dbReference>
<gene>
    <name evidence="3" type="primary">xre_4</name>
    <name evidence="3" type="ORF">IWT140_01759</name>
</gene>
<protein>
    <submittedName>
        <fullName evidence="3">XRE family transcriptional regulator</fullName>
    </submittedName>
</protein>
<dbReference type="InterPro" id="IPR001387">
    <property type="entry name" value="Cro/C1-type_HTH"/>
</dbReference>
<proteinExistence type="predicted"/>
<dbReference type="PANTHER" id="PTHR46558:SF13">
    <property type="entry name" value="HTH-TYPE TRANSCRIPTIONAL REGULATOR IMMR"/>
    <property type="match status" value="1"/>
</dbReference>
<organism evidence="3 4">
    <name type="scientific">Secundilactobacillus pentosiphilus</name>
    <dbReference type="NCBI Taxonomy" id="1714682"/>
    <lineage>
        <taxon>Bacteria</taxon>
        <taxon>Bacillati</taxon>
        <taxon>Bacillota</taxon>
        <taxon>Bacilli</taxon>
        <taxon>Lactobacillales</taxon>
        <taxon>Lactobacillaceae</taxon>
        <taxon>Secundilactobacillus</taxon>
    </lineage>
</organism>
<dbReference type="PROSITE" id="PS50943">
    <property type="entry name" value="HTH_CROC1"/>
    <property type="match status" value="1"/>
</dbReference>
<dbReference type="RefSeq" id="WP_089089075.1">
    <property type="nucleotide sequence ID" value="NZ_BCMH01000012.1"/>
</dbReference>
<feature type="domain" description="HTH cro/C1-type" evidence="2">
    <location>
        <begin position="7"/>
        <end position="61"/>
    </location>
</feature>
<dbReference type="GO" id="GO:0003677">
    <property type="term" value="F:DNA binding"/>
    <property type="evidence" value="ECO:0007669"/>
    <property type="project" value="UniProtKB-KW"/>
</dbReference>
<dbReference type="SUPFAM" id="SSF47413">
    <property type="entry name" value="lambda repressor-like DNA-binding domains"/>
    <property type="match status" value="1"/>
</dbReference>
<dbReference type="CDD" id="cd00093">
    <property type="entry name" value="HTH_XRE"/>
    <property type="match status" value="1"/>
</dbReference>
<evidence type="ECO:0000313" key="3">
    <source>
        <dbReference type="EMBL" id="GAX04122.1"/>
    </source>
</evidence>
<dbReference type="EMBL" id="BCMH01000012">
    <property type="protein sequence ID" value="GAX04122.1"/>
    <property type="molecule type" value="Genomic_DNA"/>
</dbReference>
<name>A0A1Z5IRA5_9LACO</name>
<reference evidence="3 4" key="1">
    <citation type="submission" date="2015-11" db="EMBL/GenBank/DDBJ databases">
        <title>Draft genome sequences of new species of the genus Lactobacillus isolated from orchardgrass silage.</title>
        <authorList>
            <person name="Tohno M."/>
            <person name="Tanizawa Y."/>
            <person name="Arita M."/>
        </authorList>
    </citation>
    <scope>NUCLEOTIDE SEQUENCE [LARGE SCALE GENOMIC DNA]</scope>
    <source>
        <strain evidence="3 4">IWT140</strain>
    </source>
</reference>
<dbReference type="SMART" id="SM00530">
    <property type="entry name" value="HTH_XRE"/>
    <property type="match status" value="1"/>
</dbReference>
<dbReference type="Gene3D" id="1.10.260.40">
    <property type="entry name" value="lambda repressor-like DNA-binding domains"/>
    <property type="match status" value="1"/>
</dbReference>
<accession>A0A1Z5IRA5</accession>
<evidence type="ECO:0000259" key="2">
    <source>
        <dbReference type="PROSITE" id="PS50943"/>
    </source>
</evidence>
<dbReference type="Pfam" id="PF01381">
    <property type="entry name" value="HTH_3"/>
    <property type="match status" value="1"/>
</dbReference>
<keyword evidence="4" id="KW-1185">Reference proteome</keyword>
<evidence type="ECO:0000313" key="4">
    <source>
        <dbReference type="Proteomes" id="UP000198430"/>
    </source>
</evidence>
<dbReference type="PANTHER" id="PTHR46558">
    <property type="entry name" value="TRACRIPTIONAL REGULATORY PROTEIN-RELATED-RELATED"/>
    <property type="match status" value="1"/>
</dbReference>
<sequence>MNTGEKIAKLRISRGWSQPQLAEKMSVSQSTVAMWESGKRKVSAEDLLKLSQLFNVTTDYLLGNNQTPKWASEKDTADLATFLENNAGSMTYQGENLTDEEKEKLEIAMTQIFWKRHKHD</sequence>
<dbReference type="InterPro" id="IPR010982">
    <property type="entry name" value="Lambda_DNA-bd_dom_sf"/>
</dbReference>
<comment type="caution">
    <text evidence="3">The sequence shown here is derived from an EMBL/GenBank/DDBJ whole genome shotgun (WGS) entry which is preliminary data.</text>
</comment>
<keyword evidence="1" id="KW-0238">DNA-binding</keyword>